<evidence type="ECO:0000313" key="8">
    <source>
        <dbReference type="EMBL" id="CDS03720.1"/>
    </source>
</evidence>
<reference evidence="8" key="1">
    <citation type="journal article" date="2014" name="Genome Announc.">
        <title>De novo whole-genome sequence and genome annotation of Lichtheimia ramosa.</title>
        <authorList>
            <person name="Linde J."/>
            <person name="Schwartze V."/>
            <person name="Binder U."/>
            <person name="Lass-Florl C."/>
            <person name="Voigt K."/>
            <person name="Horn F."/>
        </authorList>
    </citation>
    <scope>NUCLEOTIDE SEQUENCE</scope>
    <source>
        <strain evidence="8">JMRC FSU:6197</strain>
    </source>
</reference>
<feature type="domain" description="C2H2-type" evidence="7">
    <location>
        <begin position="227"/>
        <end position="256"/>
    </location>
</feature>
<feature type="region of interest" description="Disordered" evidence="6">
    <location>
        <begin position="316"/>
        <end position="366"/>
    </location>
</feature>
<feature type="region of interest" description="Disordered" evidence="6">
    <location>
        <begin position="411"/>
        <end position="440"/>
    </location>
</feature>
<dbReference type="SUPFAM" id="SSF57667">
    <property type="entry name" value="beta-beta-alpha zinc fingers"/>
    <property type="match status" value="2"/>
</dbReference>
<proteinExistence type="predicted"/>
<gene>
    <name evidence="8" type="ORF">LRAMOSA01121</name>
</gene>
<dbReference type="Pfam" id="PF00096">
    <property type="entry name" value="zf-C2H2"/>
    <property type="match status" value="4"/>
</dbReference>
<dbReference type="PANTHER" id="PTHR23235:SF60">
    <property type="entry name" value="STRIPE, ISOFORM D"/>
    <property type="match status" value="1"/>
</dbReference>
<dbReference type="SMART" id="SM00355">
    <property type="entry name" value="ZnF_C2H2"/>
    <property type="match status" value="4"/>
</dbReference>
<organism evidence="8">
    <name type="scientific">Lichtheimia ramosa</name>
    <dbReference type="NCBI Taxonomy" id="688394"/>
    <lineage>
        <taxon>Eukaryota</taxon>
        <taxon>Fungi</taxon>
        <taxon>Fungi incertae sedis</taxon>
        <taxon>Mucoromycota</taxon>
        <taxon>Mucoromycotina</taxon>
        <taxon>Mucoromycetes</taxon>
        <taxon>Mucorales</taxon>
        <taxon>Lichtheimiaceae</taxon>
        <taxon>Lichtheimia</taxon>
    </lineage>
</organism>
<feature type="domain" description="C2H2-type" evidence="7">
    <location>
        <begin position="197"/>
        <end position="226"/>
    </location>
</feature>
<evidence type="ECO:0000256" key="6">
    <source>
        <dbReference type="SAM" id="MobiDB-lite"/>
    </source>
</evidence>
<evidence type="ECO:0000259" key="7">
    <source>
        <dbReference type="PROSITE" id="PS50157"/>
    </source>
</evidence>
<dbReference type="PANTHER" id="PTHR23235">
    <property type="entry name" value="KRUEPPEL-LIKE TRANSCRIPTION FACTOR"/>
    <property type="match status" value="1"/>
</dbReference>
<evidence type="ECO:0000256" key="5">
    <source>
        <dbReference type="PROSITE-ProRule" id="PRU00042"/>
    </source>
</evidence>
<dbReference type="GO" id="GO:0000978">
    <property type="term" value="F:RNA polymerase II cis-regulatory region sequence-specific DNA binding"/>
    <property type="evidence" value="ECO:0007669"/>
    <property type="project" value="TreeGrafter"/>
</dbReference>
<dbReference type="FunFam" id="3.30.160.60:FF:000125">
    <property type="entry name" value="Putative zinc finger protein 143"/>
    <property type="match status" value="2"/>
</dbReference>
<evidence type="ECO:0000256" key="3">
    <source>
        <dbReference type="ARBA" id="ARBA00022771"/>
    </source>
</evidence>
<feature type="region of interest" description="Disordered" evidence="6">
    <location>
        <begin position="121"/>
        <end position="145"/>
    </location>
</feature>
<dbReference type="EMBL" id="LK023313">
    <property type="protein sequence ID" value="CDS03720.1"/>
    <property type="molecule type" value="Genomic_DNA"/>
</dbReference>
<feature type="compositionally biased region" description="Low complexity" evidence="6">
    <location>
        <begin position="127"/>
        <end position="144"/>
    </location>
</feature>
<dbReference type="InterPro" id="IPR036236">
    <property type="entry name" value="Znf_C2H2_sf"/>
</dbReference>
<feature type="region of interest" description="Disordered" evidence="6">
    <location>
        <begin position="163"/>
        <end position="194"/>
    </location>
</feature>
<feature type="compositionally biased region" description="Low complexity" evidence="6">
    <location>
        <begin position="316"/>
        <end position="325"/>
    </location>
</feature>
<keyword evidence="2" id="KW-0677">Repeat</keyword>
<feature type="domain" description="C2H2-type" evidence="7">
    <location>
        <begin position="398"/>
        <end position="427"/>
    </location>
</feature>
<keyword evidence="1" id="KW-0479">Metal-binding</keyword>
<dbReference type="InterPro" id="IPR013087">
    <property type="entry name" value="Znf_C2H2_type"/>
</dbReference>
<feature type="region of interest" description="Disordered" evidence="6">
    <location>
        <begin position="271"/>
        <end position="295"/>
    </location>
</feature>
<dbReference type="FunFam" id="3.30.160.60:FF:000072">
    <property type="entry name" value="zinc finger protein 143 isoform X1"/>
    <property type="match status" value="1"/>
</dbReference>
<dbReference type="PROSITE" id="PS00028">
    <property type="entry name" value="ZINC_FINGER_C2H2_1"/>
    <property type="match status" value="4"/>
</dbReference>
<dbReference type="Gene3D" id="3.30.160.60">
    <property type="entry name" value="Classic Zinc Finger"/>
    <property type="match status" value="4"/>
</dbReference>
<evidence type="ECO:0000256" key="4">
    <source>
        <dbReference type="ARBA" id="ARBA00022833"/>
    </source>
</evidence>
<keyword evidence="3 5" id="KW-0863">Zinc-finger</keyword>
<dbReference type="PROSITE" id="PS50157">
    <property type="entry name" value="ZINC_FINGER_C2H2_2"/>
    <property type="match status" value="4"/>
</dbReference>
<feature type="domain" description="C2H2-type" evidence="7">
    <location>
        <begin position="368"/>
        <end position="397"/>
    </location>
</feature>
<evidence type="ECO:0000256" key="2">
    <source>
        <dbReference type="ARBA" id="ARBA00022737"/>
    </source>
</evidence>
<name>A0A077WAD7_9FUNG</name>
<dbReference type="GO" id="GO:0000981">
    <property type="term" value="F:DNA-binding transcription factor activity, RNA polymerase II-specific"/>
    <property type="evidence" value="ECO:0007669"/>
    <property type="project" value="UniProtKB-ARBA"/>
</dbReference>
<dbReference type="AlphaFoldDB" id="A0A077WAD7"/>
<protein>
    <recommendedName>
        <fullName evidence="7">C2H2-type domain-containing protein</fullName>
    </recommendedName>
</protein>
<feature type="compositionally biased region" description="Low complexity" evidence="6">
    <location>
        <begin position="279"/>
        <end position="294"/>
    </location>
</feature>
<keyword evidence="4" id="KW-0862">Zinc</keyword>
<dbReference type="OrthoDB" id="6365676at2759"/>
<feature type="compositionally biased region" description="Polar residues" evidence="6">
    <location>
        <begin position="430"/>
        <end position="440"/>
    </location>
</feature>
<accession>A0A077WAD7</accession>
<sequence length="440" mass="50098">MSRFEHNSMPPPSSAVQHQVDKLPSITLPSLGNASSINPIDTLPTSSYGGTAATTAVSATDMQRWMAARYHHPLDHHHSPPLTPTASSSPYFVDWMEYNKRRYSADVGPFGLRISNQNHAMDDRRASSASHMLDSSCSDSSSSHVMPYRTMNEYDTMLEPSALQQQQHMTNEEENSRNSRRRSSGSSNNDHSSSNKHVCKYAFCGWSFKRYEHLKRHMLVHTGERPFACQYPGCGKTFSRSDNFRAHCRTHNKKSPTSSVFFKEHDKHAVSSTTMSRMTPAATEPLLPPTSLLTNDQDTGYIDRLPSLDYHSSYYHPGYSPSPLQQQPPLPEISSPSTFNMPSSPMVSRKSSTSKQRKSSTDKQVRSHVCPVIECQRPFKRLEHLKRHMRIHTLERPFTCNYPGCHKTFSRSDNLSQHMKTHQRREENTRGQQQQQPFLL</sequence>
<dbReference type="GO" id="GO:0008270">
    <property type="term" value="F:zinc ion binding"/>
    <property type="evidence" value="ECO:0007669"/>
    <property type="project" value="UniProtKB-KW"/>
</dbReference>
<evidence type="ECO:0000256" key="1">
    <source>
        <dbReference type="ARBA" id="ARBA00022723"/>
    </source>
</evidence>